<keyword evidence="2" id="KW-1185">Reference proteome</keyword>
<gene>
    <name evidence="1" type="ORF">GCK32_002252</name>
</gene>
<evidence type="ECO:0000313" key="2">
    <source>
        <dbReference type="Proteomes" id="UP001331761"/>
    </source>
</evidence>
<comment type="caution">
    <text evidence="1">The sequence shown here is derived from an EMBL/GenBank/DDBJ whole genome shotgun (WGS) entry which is preliminary data.</text>
</comment>
<accession>A0AAN8FUS3</accession>
<organism evidence="1 2">
    <name type="scientific">Trichostrongylus colubriformis</name>
    <name type="common">Black scour worm</name>
    <dbReference type="NCBI Taxonomy" id="6319"/>
    <lineage>
        <taxon>Eukaryota</taxon>
        <taxon>Metazoa</taxon>
        <taxon>Ecdysozoa</taxon>
        <taxon>Nematoda</taxon>
        <taxon>Chromadorea</taxon>
        <taxon>Rhabditida</taxon>
        <taxon>Rhabditina</taxon>
        <taxon>Rhabditomorpha</taxon>
        <taxon>Strongyloidea</taxon>
        <taxon>Trichostrongylidae</taxon>
        <taxon>Trichostrongylus</taxon>
    </lineage>
</organism>
<name>A0AAN8FUS3_TRICO</name>
<feature type="non-terminal residue" evidence="1">
    <location>
        <position position="1"/>
    </location>
</feature>
<dbReference type="Proteomes" id="UP001331761">
    <property type="component" value="Unassembled WGS sequence"/>
</dbReference>
<protein>
    <submittedName>
        <fullName evidence="1">Uncharacterized protein</fullName>
    </submittedName>
</protein>
<proteinExistence type="predicted"/>
<dbReference type="EMBL" id="WIXE01002243">
    <property type="protein sequence ID" value="KAK5984997.1"/>
    <property type="molecule type" value="Genomic_DNA"/>
</dbReference>
<reference evidence="1 2" key="1">
    <citation type="submission" date="2019-10" db="EMBL/GenBank/DDBJ databases">
        <title>Assembly and Annotation for the nematode Trichostrongylus colubriformis.</title>
        <authorList>
            <person name="Martin J."/>
        </authorList>
    </citation>
    <scope>NUCLEOTIDE SEQUENCE [LARGE SCALE GENOMIC DNA]</scope>
    <source>
        <strain evidence="1">G859</strain>
        <tissue evidence="1">Whole worm</tissue>
    </source>
</reference>
<dbReference type="AlphaFoldDB" id="A0AAN8FUS3"/>
<evidence type="ECO:0000313" key="1">
    <source>
        <dbReference type="EMBL" id="KAK5984997.1"/>
    </source>
</evidence>
<sequence length="128" mass="14563">IIRSEFHLLSELDHIATSRSILFCGRHFHHSSASKLEANISEFLQMAEKNAERHNILKKMFSIYQGSKDIVKQITTEGKKKQEPSGLKYGDHLITKHVQNSSEEGISLAFHYTTPFDPHFGIMASSCF</sequence>